<organism evidence="7 8">
    <name type="scientific">Puia dinghuensis</name>
    <dbReference type="NCBI Taxonomy" id="1792502"/>
    <lineage>
        <taxon>Bacteria</taxon>
        <taxon>Pseudomonadati</taxon>
        <taxon>Bacteroidota</taxon>
        <taxon>Chitinophagia</taxon>
        <taxon>Chitinophagales</taxon>
        <taxon>Chitinophagaceae</taxon>
        <taxon>Puia</taxon>
    </lineage>
</organism>
<dbReference type="Pfam" id="PF04286">
    <property type="entry name" value="DUF445"/>
    <property type="match status" value="1"/>
</dbReference>
<proteinExistence type="inferred from homology"/>
<comment type="similarity">
    <text evidence="2">Belongs to the UPF0754 family.</text>
</comment>
<evidence type="ECO:0000256" key="2">
    <source>
        <dbReference type="ARBA" id="ARBA00008053"/>
    </source>
</evidence>
<keyword evidence="3 6" id="KW-0812">Transmembrane</keyword>
<sequence length="204" mass="23692">MSKLSPWFYTIPFISAFIHWLTIWMALKLLFHPRHPKKILGFTLQGVFPKRQQQIAESLGRIVGQELLSFGDIEQTITHPDNVRRILPLADQHIDHFLRTKLKEQMPMISMFIGDKTINQVKSAFMTELEELFPVIMKNYVANLRHDLDLERIVVDKIASFSADRLENMLNEFLTKEFRFVEIIGAALGFLIGALQILLTLLMK</sequence>
<evidence type="ECO:0008006" key="9">
    <source>
        <dbReference type="Google" id="ProtNLM"/>
    </source>
</evidence>
<dbReference type="PANTHER" id="PTHR35791">
    <property type="entry name" value="UPF0754 MEMBRANE PROTEIN YHEB"/>
    <property type="match status" value="1"/>
</dbReference>
<name>A0A8J2U6U2_9BACT</name>
<evidence type="ECO:0000256" key="3">
    <source>
        <dbReference type="ARBA" id="ARBA00022692"/>
    </source>
</evidence>
<keyword evidence="5 6" id="KW-0472">Membrane</keyword>
<dbReference type="RefSeq" id="WP_188927760.1">
    <property type="nucleotide sequence ID" value="NZ_BMJC01000001.1"/>
</dbReference>
<keyword evidence="4 6" id="KW-1133">Transmembrane helix</keyword>
<dbReference type="InterPro" id="IPR007383">
    <property type="entry name" value="DUF445"/>
</dbReference>
<comment type="caution">
    <text evidence="7">The sequence shown here is derived from an EMBL/GenBank/DDBJ whole genome shotgun (WGS) entry which is preliminary data.</text>
</comment>
<dbReference type="GO" id="GO:0012505">
    <property type="term" value="C:endomembrane system"/>
    <property type="evidence" value="ECO:0007669"/>
    <property type="project" value="UniProtKB-SubCell"/>
</dbReference>
<evidence type="ECO:0000256" key="4">
    <source>
        <dbReference type="ARBA" id="ARBA00022989"/>
    </source>
</evidence>
<evidence type="ECO:0000256" key="6">
    <source>
        <dbReference type="SAM" id="Phobius"/>
    </source>
</evidence>
<evidence type="ECO:0000256" key="1">
    <source>
        <dbReference type="ARBA" id="ARBA00004308"/>
    </source>
</evidence>
<comment type="subcellular location">
    <subcellularLocation>
        <location evidence="1">Endomembrane system</location>
    </subcellularLocation>
</comment>
<accession>A0A8J2U6U2</accession>
<gene>
    <name evidence="7" type="ORF">GCM10011511_02710</name>
</gene>
<evidence type="ECO:0000313" key="7">
    <source>
        <dbReference type="EMBL" id="GGA83141.1"/>
    </source>
</evidence>
<feature type="transmembrane region" description="Helical" evidence="6">
    <location>
        <begin position="180"/>
        <end position="203"/>
    </location>
</feature>
<feature type="transmembrane region" description="Helical" evidence="6">
    <location>
        <begin position="6"/>
        <end position="31"/>
    </location>
</feature>
<reference evidence="7" key="1">
    <citation type="journal article" date="2014" name="Int. J. Syst. Evol. Microbiol.">
        <title>Complete genome sequence of Corynebacterium casei LMG S-19264T (=DSM 44701T), isolated from a smear-ripened cheese.</title>
        <authorList>
            <consortium name="US DOE Joint Genome Institute (JGI-PGF)"/>
            <person name="Walter F."/>
            <person name="Albersmeier A."/>
            <person name="Kalinowski J."/>
            <person name="Ruckert C."/>
        </authorList>
    </citation>
    <scope>NUCLEOTIDE SEQUENCE</scope>
    <source>
        <strain evidence="7">CGMCC 1.15448</strain>
    </source>
</reference>
<evidence type="ECO:0000313" key="8">
    <source>
        <dbReference type="Proteomes" id="UP000607559"/>
    </source>
</evidence>
<dbReference type="PANTHER" id="PTHR35791:SF1">
    <property type="entry name" value="UPF0754 MEMBRANE PROTEIN YHEB"/>
    <property type="match status" value="1"/>
</dbReference>
<dbReference type="AlphaFoldDB" id="A0A8J2U6U2"/>
<evidence type="ECO:0000256" key="5">
    <source>
        <dbReference type="ARBA" id="ARBA00023136"/>
    </source>
</evidence>
<keyword evidence="8" id="KW-1185">Reference proteome</keyword>
<dbReference type="Proteomes" id="UP000607559">
    <property type="component" value="Unassembled WGS sequence"/>
</dbReference>
<protein>
    <recommendedName>
        <fullName evidence="9">DUF445 family protein</fullName>
    </recommendedName>
</protein>
<reference evidence="7" key="2">
    <citation type="submission" date="2020-09" db="EMBL/GenBank/DDBJ databases">
        <authorList>
            <person name="Sun Q."/>
            <person name="Zhou Y."/>
        </authorList>
    </citation>
    <scope>NUCLEOTIDE SEQUENCE</scope>
    <source>
        <strain evidence="7">CGMCC 1.15448</strain>
    </source>
</reference>
<dbReference type="EMBL" id="BMJC01000001">
    <property type="protein sequence ID" value="GGA83141.1"/>
    <property type="molecule type" value="Genomic_DNA"/>
</dbReference>